<dbReference type="GO" id="GO:0015833">
    <property type="term" value="P:peptide transport"/>
    <property type="evidence" value="ECO:0007669"/>
    <property type="project" value="TreeGrafter"/>
</dbReference>
<evidence type="ECO:0000313" key="6">
    <source>
        <dbReference type="EMBL" id="PIZ42451.1"/>
    </source>
</evidence>
<dbReference type="PIRSF" id="PIRSF002741">
    <property type="entry name" value="MppA"/>
    <property type="match status" value="1"/>
</dbReference>
<accession>A0A2M7TC91</accession>
<dbReference type="EMBL" id="PFNG01000013">
    <property type="protein sequence ID" value="PIZ42451.1"/>
    <property type="molecule type" value="Genomic_DNA"/>
</dbReference>
<comment type="similarity">
    <text evidence="1">Belongs to the bacterial solute-binding protein 5 family.</text>
</comment>
<sequence>MSVVYGHAYRRRSYPALEGGSTTIKRPPIIVSVLLVILALSMLFASGCDGIKLGGIKLFAADQKSSPKKPQRGGRLTIGCPQEPTSLNPFLTGGSTVATKLVTSNILWGLLVVTPDLNYAPRIAEKVPTLENGLVTNNPFTVTYDIKKDAVWSDGTPITSEDVKFTWETIMNPAYQIADRSGYDKIERIETPYDKTLRIVFREPYAAYKQLFSITYPILPKHILERQGFNEAVNDLLPFASGPYKFKEWVRGDHLTIVRNDGFWGDDAYIDKVTFKFIPKEDVQVTAFSEGKIDVLYPSGTKAVTDRIKSIAGTAGFADPGMLWEHLAFNTSKPPLNDRNVRKAIAYALDRKKIAEAATGETGVLQSIIMPDQQPFYTPAWEKYKFNPEKAAQYLSRAGYKKGPDGVFQNNGKPLVVKISTASGNSTRVEVEKIIQEDLSRIGVKVQINNADSETFFNSRLAKGDFELGIWAWLADTEPNLGYSFSADATPPAGENYYHYSNPEVTAALKIIPSVVDDTKRAGLYRNVQEKISDDCVVIPLYRHIQVLAFNKKVNGTKDNISFEGPFWNLSKWWISKEQ</sequence>
<evidence type="ECO:0000256" key="3">
    <source>
        <dbReference type="ARBA" id="ARBA00022729"/>
    </source>
</evidence>
<keyword evidence="3" id="KW-0732">Signal</keyword>
<evidence type="ECO:0000256" key="1">
    <source>
        <dbReference type="ARBA" id="ARBA00005695"/>
    </source>
</evidence>
<dbReference type="InterPro" id="IPR039424">
    <property type="entry name" value="SBP_5"/>
</dbReference>
<dbReference type="InterPro" id="IPR030678">
    <property type="entry name" value="Peptide/Ni-bd"/>
</dbReference>
<evidence type="ECO:0000259" key="5">
    <source>
        <dbReference type="Pfam" id="PF00496"/>
    </source>
</evidence>
<dbReference type="RefSeq" id="WP_286975471.1">
    <property type="nucleotide sequence ID" value="NZ_PFKS01000145.1"/>
</dbReference>
<dbReference type="SUPFAM" id="SSF53850">
    <property type="entry name" value="Periplasmic binding protein-like II"/>
    <property type="match status" value="1"/>
</dbReference>
<dbReference type="Pfam" id="PF00496">
    <property type="entry name" value="SBP_bac_5"/>
    <property type="match status" value="1"/>
</dbReference>
<dbReference type="GO" id="GO:1904680">
    <property type="term" value="F:peptide transmembrane transporter activity"/>
    <property type="evidence" value="ECO:0007669"/>
    <property type="project" value="TreeGrafter"/>
</dbReference>
<feature type="transmembrane region" description="Helical" evidence="4">
    <location>
        <begin position="29"/>
        <end position="47"/>
    </location>
</feature>
<dbReference type="PANTHER" id="PTHR30290">
    <property type="entry name" value="PERIPLASMIC BINDING COMPONENT OF ABC TRANSPORTER"/>
    <property type="match status" value="1"/>
</dbReference>
<dbReference type="CDD" id="cd08513">
    <property type="entry name" value="PBP2_thermophilic_Hb8_like"/>
    <property type="match status" value="1"/>
</dbReference>
<dbReference type="Gene3D" id="3.40.190.10">
    <property type="entry name" value="Periplasmic binding protein-like II"/>
    <property type="match status" value="1"/>
</dbReference>
<dbReference type="Gene3D" id="3.10.105.10">
    <property type="entry name" value="Dipeptide-binding Protein, Domain 3"/>
    <property type="match status" value="1"/>
</dbReference>
<organism evidence="6 7">
    <name type="scientific">Candidatus Aquicultor secundus</name>
    <dbReference type="NCBI Taxonomy" id="1973895"/>
    <lineage>
        <taxon>Bacteria</taxon>
        <taxon>Bacillati</taxon>
        <taxon>Actinomycetota</taxon>
        <taxon>Candidatus Aquicultoria</taxon>
        <taxon>Candidatus Aquicultorales</taxon>
        <taxon>Candidatus Aquicultoraceae</taxon>
        <taxon>Candidatus Aquicultor</taxon>
    </lineage>
</organism>
<keyword evidence="2" id="KW-0813">Transport</keyword>
<proteinExistence type="inferred from homology"/>
<feature type="domain" description="Solute-binding protein family 5" evidence="5">
    <location>
        <begin position="121"/>
        <end position="483"/>
    </location>
</feature>
<name>A0A2M7TC91_9ACTN</name>
<comment type="caution">
    <text evidence="6">The sequence shown here is derived from an EMBL/GenBank/DDBJ whole genome shotgun (WGS) entry which is preliminary data.</text>
</comment>
<keyword evidence="4" id="KW-1133">Transmembrane helix</keyword>
<dbReference type="PANTHER" id="PTHR30290:SF9">
    <property type="entry name" value="OLIGOPEPTIDE-BINDING PROTEIN APPA"/>
    <property type="match status" value="1"/>
</dbReference>
<evidence type="ECO:0000313" key="7">
    <source>
        <dbReference type="Proteomes" id="UP000230956"/>
    </source>
</evidence>
<dbReference type="Proteomes" id="UP000230956">
    <property type="component" value="Unassembled WGS sequence"/>
</dbReference>
<evidence type="ECO:0000256" key="4">
    <source>
        <dbReference type="SAM" id="Phobius"/>
    </source>
</evidence>
<reference evidence="7" key="1">
    <citation type="submission" date="2017-09" db="EMBL/GenBank/DDBJ databases">
        <title>Depth-based differentiation of microbial function through sediment-hosted aquifers and enrichment of novel symbionts in the deep terrestrial subsurface.</title>
        <authorList>
            <person name="Probst A.J."/>
            <person name="Ladd B."/>
            <person name="Jarett J.K."/>
            <person name="Geller-Mcgrath D.E."/>
            <person name="Sieber C.M.K."/>
            <person name="Emerson J.B."/>
            <person name="Anantharaman K."/>
            <person name="Thomas B.C."/>
            <person name="Malmstrom R."/>
            <person name="Stieglmeier M."/>
            <person name="Klingl A."/>
            <person name="Woyke T."/>
            <person name="Ryan C.M."/>
            <person name="Banfield J.F."/>
        </authorList>
    </citation>
    <scope>NUCLEOTIDE SEQUENCE [LARGE SCALE GENOMIC DNA]</scope>
</reference>
<dbReference type="AlphaFoldDB" id="A0A2M7TC91"/>
<gene>
    <name evidence="6" type="ORF">COY37_00425</name>
</gene>
<protein>
    <recommendedName>
        <fullName evidence="5">Solute-binding protein family 5 domain-containing protein</fullName>
    </recommendedName>
</protein>
<dbReference type="GO" id="GO:0042597">
    <property type="term" value="C:periplasmic space"/>
    <property type="evidence" value="ECO:0007669"/>
    <property type="project" value="UniProtKB-ARBA"/>
</dbReference>
<keyword evidence="4" id="KW-0472">Membrane</keyword>
<dbReference type="InterPro" id="IPR000914">
    <property type="entry name" value="SBP_5_dom"/>
</dbReference>
<keyword evidence="4" id="KW-0812">Transmembrane</keyword>
<evidence type="ECO:0000256" key="2">
    <source>
        <dbReference type="ARBA" id="ARBA00022448"/>
    </source>
</evidence>
<dbReference type="GO" id="GO:0043190">
    <property type="term" value="C:ATP-binding cassette (ABC) transporter complex"/>
    <property type="evidence" value="ECO:0007669"/>
    <property type="project" value="InterPro"/>
</dbReference>